<evidence type="ECO:0000256" key="1">
    <source>
        <dbReference type="SAM" id="MobiDB-lite"/>
    </source>
</evidence>
<name>A0A7S4KDV8_9EUKA</name>
<organism evidence="2">
    <name type="scientific">Prymnesium polylepis</name>
    <dbReference type="NCBI Taxonomy" id="72548"/>
    <lineage>
        <taxon>Eukaryota</taxon>
        <taxon>Haptista</taxon>
        <taxon>Haptophyta</taxon>
        <taxon>Prymnesiophyceae</taxon>
        <taxon>Prymnesiales</taxon>
        <taxon>Prymnesiaceae</taxon>
        <taxon>Prymnesium</taxon>
    </lineage>
</organism>
<gene>
    <name evidence="2" type="ORF">CPOL0286_LOCUS18915</name>
</gene>
<sequence>MPTRTRECPATTLDGLPPLWPEHAEQSDPYRLRAAHAAGSGGQKEALRAWMVLVERARSTIRPLHPVRDWMEWATTSVEGEGVGTLWAELAKKFDGIVYVGDSQVREVAWATMQWVANSTGQRIELSDRAYRHFSPRRRAAAPVSPCTPMEVGKLGFTGHCPTAARHEKFAGRLNATGSPCELHSNQQPSRNITSAQLFEHLMHPYAWDGVVTLNERACEGFVVSYQAVWGAAQLQPDVLPPCFHRRRLLWVVNGAQVHELLSCSNDRLHLPRRVLARFSPKALRERVVWQPAAGAYFDDWNCSETTADVAAAEVAWLKQNGVRYYNNTKLMSQHAPLMQDAKHWTYYWAPCHLTFPEMTLVSALQAVRAAVLPAGACEQ</sequence>
<proteinExistence type="predicted"/>
<evidence type="ECO:0000313" key="2">
    <source>
        <dbReference type="EMBL" id="CAE2291797.1"/>
    </source>
</evidence>
<feature type="region of interest" description="Disordered" evidence="1">
    <location>
        <begin position="1"/>
        <end position="21"/>
    </location>
</feature>
<dbReference type="EMBL" id="HBKO01041172">
    <property type="protein sequence ID" value="CAE2291797.1"/>
    <property type="molecule type" value="Transcribed_RNA"/>
</dbReference>
<reference evidence="2" key="1">
    <citation type="submission" date="2021-01" db="EMBL/GenBank/DDBJ databases">
        <authorList>
            <person name="Corre E."/>
            <person name="Pelletier E."/>
            <person name="Niang G."/>
            <person name="Scheremetjew M."/>
            <person name="Finn R."/>
            <person name="Kale V."/>
            <person name="Holt S."/>
            <person name="Cochrane G."/>
            <person name="Meng A."/>
            <person name="Brown T."/>
            <person name="Cohen L."/>
        </authorList>
    </citation>
    <scope>NUCLEOTIDE SEQUENCE</scope>
    <source>
        <strain evidence="2">UIO037</strain>
    </source>
</reference>
<accession>A0A7S4KDV8</accession>
<protein>
    <submittedName>
        <fullName evidence="2">Uncharacterized protein</fullName>
    </submittedName>
</protein>
<dbReference type="AlphaFoldDB" id="A0A7S4KDV8"/>